<dbReference type="Proteomes" id="UP000638560">
    <property type="component" value="Unassembled WGS sequence"/>
</dbReference>
<feature type="domain" description="VOC" evidence="1">
    <location>
        <begin position="4"/>
        <end position="129"/>
    </location>
</feature>
<dbReference type="PANTHER" id="PTHR36503:SF1">
    <property type="entry name" value="BLR2520 PROTEIN"/>
    <property type="match status" value="1"/>
</dbReference>
<dbReference type="InterPro" id="IPR037523">
    <property type="entry name" value="VOC_core"/>
</dbReference>
<evidence type="ECO:0000259" key="1">
    <source>
        <dbReference type="PROSITE" id="PS51819"/>
    </source>
</evidence>
<accession>A0ABS0H9V9</accession>
<dbReference type="InterPro" id="IPR029068">
    <property type="entry name" value="Glyas_Bleomycin-R_OHBP_Dase"/>
</dbReference>
<evidence type="ECO:0000313" key="2">
    <source>
        <dbReference type="EMBL" id="MBF9134934.1"/>
    </source>
</evidence>
<dbReference type="Pfam" id="PF00903">
    <property type="entry name" value="Glyoxalase"/>
    <property type="match status" value="1"/>
</dbReference>
<gene>
    <name evidence="2" type="ORF">I0C86_39335</name>
</gene>
<organism evidence="2 3">
    <name type="scientific">Plantactinospora alkalitolerans</name>
    <dbReference type="NCBI Taxonomy" id="2789879"/>
    <lineage>
        <taxon>Bacteria</taxon>
        <taxon>Bacillati</taxon>
        <taxon>Actinomycetota</taxon>
        <taxon>Actinomycetes</taxon>
        <taxon>Micromonosporales</taxon>
        <taxon>Micromonosporaceae</taxon>
        <taxon>Plantactinospora</taxon>
    </lineage>
</organism>
<dbReference type="RefSeq" id="WP_196206400.1">
    <property type="nucleotide sequence ID" value="NZ_JADPUN010000404.1"/>
</dbReference>
<comment type="caution">
    <text evidence="2">The sequence shown here is derived from an EMBL/GenBank/DDBJ whole genome shotgun (WGS) entry which is preliminary data.</text>
</comment>
<protein>
    <submittedName>
        <fullName evidence="2">VOC family protein</fullName>
    </submittedName>
</protein>
<dbReference type="SUPFAM" id="SSF54593">
    <property type="entry name" value="Glyoxalase/Bleomycin resistance protein/Dihydroxybiphenyl dioxygenase"/>
    <property type="match status" value="1"/>
</dbReference>
<dbReference type="EMBL" id="JADPUN010000404">
    <property type="protein sequence ID" value="MBF9134934.1"/>
    <property type="molecule type" value="Genomic_DNA"/>
</dbReference>
<keyword evidence="3" id="KW-1185">Reference proteome</keyword>
<dbReference type="Gene3D" id="3.10.180.10">
    <property type="entry name" value="2,3-Dihydroxybiphenyl 1,2-Dioxygenase, domain 1"/>
    <property type="match status" value="1"/>
</dbReference>
<name>A0ABS0H9V9_9ACTN</name>
<sequence length="151" mass="16210">MEQRVHFITVATLDLDAARRFYVDGLGWSPTLDVPDEIIFFQLAPGVVLGLFDADAFLADIDAGSGLAAAPSGFTLSHNVDSPEEVDRVLGRARDAGARIVKPGRQAAFGGYHGYFADPNEVLWEVAHNPGWRVTDDGTVVLGAIEESAIE</sequence>
<proteinExistence type="predicted"/>
<dbReference type="InterPro" id="IPR004360">
    <property type="entry name" value="Glyas_Fos-R_dOase_dom"/>
</dbReference>
<dbReference type="PANTHER" id="PTHR36503">
    <property type="entry name" value="BLR2520 PROTEIN"/>
    <property type="match status" value="1"/>
</dbReference>
<dbReference type="PROSITE" id="PS51819">
    <property type="entry name" value="VOC"/>
    <property type="match status" value="1"/>
</dbReference>
<evidence type="ECO:0000313" key="3">
    <source>
        <dbReference type="Proteomes" id="UP000638560"/>
    </source>
</evidence>
<reference evidence="2 3" key="1">
    <citation type="submission" date="2020-11" db="EMBL/GenBank/DDBJ databases">
        <title>A novel isolate from a Black sea contaminated sediment with potential to produce alkanes: Plantactinospora alkalitolerans sp. nov.</title>
        <authorList>
            <person name="Carro L."/>
            <person name="Veyisoglu A."/>
            <person name="Guven K."/>
            <person name="Schumann P."/>
            <person name="Klenk H.-P."/>
            <person name="Sahin N."/>
        </authorList>
    </citation>
    <scope>NUCLEOTIDE SEQUENCE [LARGE SCALE GENOMIC DNA]</scope>
    <source>
        <strain evidence="2 3">S1510</strain>
    </source>
</reference>